<organism evidence="7 8">
    <name type="scientific">Candidatus Dojkabacteria bacterium</name>
    <dbReference type="NCBI Taxonomy" id="2099670"/>
    <lineage>
        <taxon>Bacteria</taxon>
        <taxon>Candidatus Dojkabacteria</taxon>
    </lineage>
</organism>
<dbReference type="GO" id="GO:0004777">
    <property type="term" value="F:succinate-semialdehyde dehydrogenase (NAD+) activity"/>
    <property type="evidence" value="ECO:0007669"/>
    <property type="project" value="TreeGrafter"/>
</dbReference>
<comment type="similarity">
    <text evidence="1 5">Belongs to the aldehyde dehydrogenase family.</text>
</comment>
<dbReference type="Gene3D" id="3.40.309.10">
    <property type="entry name" value="Aldehyde Dehydrogenase, Chain A, domain 2"/>
    <property type="match status" value="1"/>
</dbReference>
<gene>
    <name evidence="7" type="ORF">KC909_06250</name>
</gene>
<accession>A0A955L6T3</accession>
<evidence type="ECO:0000256" key="3">
    <source>
        <dbReference type="ARBA" id="ARBA00023002"/>
    </source>
</evidence>
<comment type="caution">
    <text evidence="7">The sequence shown here is derived from an EMBL/GenBank/DDBJ whole genome shotgun (WGS) entry which is preliminary data.</text>
</comment>
<evidence type="ECO:0000313" key="8">
    <source>
        <dbReference type="Proteomes" id="UP000783287"/>
    </source>
</evidence>
<dbReference type="FunFam" id="3.40.605.10:FF:000012">
    <property type="entry name" value="NAD-dependent succinate-semialdehyde dehydrogenase"/>
    <property type="match status" value="1"/>
</dbReference>
<dbReference type="InterPro" id="IPR016160">
    <property type="entry name" value="Ald_DH_CS_CYS"/>
</dbReference>
<dbReference type="Proteomes" id="UP000783287">
    <property type="component" value="Unassembled WGS sequence"/>
</dbReference>
<evidence type="ECO:0000259" key="6">
    <source>
        <dbReference type="Pfam" id="PF00171"/>
    </source>
</evidence>
<proteinExistence type="inferred from homology"/>
<evidence type="ECO:0000313" key="7">
    <source>
        <dbReference type="EMBL" id="MCA9383934.1"/>
    </source>
</evidence>
<dbReference type="AlphaFoldDB" id="A0A955L6T3"/>
<reference evidence="7" key="2">
    <citation type="journal article" date="2021" name="Microbiome">
        <title>Successional dynamics and alternative stable states in a saline activated sludge microbial community over 9 years.</title>
        <authorList>
            <person name="Wang Y."/>
            <person name="Ye J."/>
            <person name="Ju F."/>
            <person name="Liu L."/>
            <person name="Boyd J.A."/>
            <person name="Deng Y."/>
            <person name="Parks D.H."/>
            <person name="Jiang X."/>
            <person name="Yin X."/>
            <person name="Woodcroft B.J."/>
            <person name="Tyson G.W."/>
            <person name="Hugenholtz P."/>
            <person name="Polz M.F."/>
            <person name="Zhang T."/>
        </authorList>
    </citation>
    <scope>NUCLEOTIDE SEQUENCE</scope>
    <source>
        <strain evidence="7">HKST-UBA14</strain>
    </source>
</reference>
<evidence type="ECO:0000256" key="5">
    <source>
        <dbReference type="RuleBase" id="RU003345"/>
    </source>
</evidence>
<evidence type="ECO:0000256" key="2">
    <source>
        <dbReference type="ARBA" id="ARBA00022857"/>
    </source>
</evidence>
<dbReference type="PROSITE" id="PS00070">
    <property type="entry name" value="ALDEHYDE_DEHYDR_CYS"/>
    <property type="match status" value="1"/>
</dbReference>
<dbReference type="InterPro" id="IPR015590">
    <property type="entry name" value="Aldehyde_DH_dom"/>
</dbReference>
<protein>
    <submittedName>
        <fullName evidence="7">NAD-dependent succinate-semialdehyde dehydrogenase</fullName>
    </submittedName>
</protein>
<dbReference type="Gene3D" id="3.40.605.10">
    <property type="entry name" value="Aldehyde Dehydrogenase, Chain A, domain 1"/>
    <property type="match status" value="1"/>
</dbReference>
<dbReference type="InterPro" id="IPR016161">
    <property type="entry name" value="Ald_DH/histidinol_DH"/>
</dbReference>
<dbReference type="InterPro" id="IPR016162">
    <property type="entry name" value="Ald_DH_N"/>
</dbReference>
<dbReference type="PANTHER" id="PTHR43217">
    <property type="entry name" value="SUCCINATE SEMIALDEHYDE DEHYDROGENASE [NAD(P)+] SAD"/>
    <property type="match status" value="1"/>
</dbReference>
<dbReference type="InterPro" id="IPR029510">
    <property type="entry name" value="Ald_DH_CS_GLU"/>
</dbReference>
<dbReference type="PROSITE" id="PS00687">
    <property type="entry name" value="ALDEHYDE_DEHYDR_GLU"/>
    <property type="match status" value="1"/>
</dbReference>
<dbReference type="InterPro" id="IPR044148">
    <property type="entry name" value="ALDH_GabD1-like"/>
</dbReference>
<dbReference type="PANTHER" id="PTHR43217:SF1">
    <property type="entry name" value="SUCCINATE SEMIALDEHYDE DEHYDROGENASE [NAD(P)+] SAD"/>
    <property type="match status" value="1"/>
</dbReference>
<dbReference type="Pfam" id="PF00171">
    <property type="entry name" value="Aldedh"/>
    <property type="match status" value="1"/>
</dbReference>
<reference evidence="7" key="1">
    <citation type="submission" date="2020-04" db="EMBL/GenBank/DDBJ databases">
        <authorList>
            <person name="Zhang T."/>
        </authorList>
    </citation>
    <scope>NUCLEOTIDE SEQUENCE</scope>
    <source>
        <strain evidence="7">HKST-UBA14</strain>
    </source>
</reference>
<sequence length="454" mass="50070">MPIQAINPATGEMLQSYNELTDKELEQKLQLAHSTFLKWKETSFAERKEKMLKVAELLKARSSEYGELMTTEMGKPFTQAKAEAEKCAWNAEYFAENSEEFLAEEIIKTDASESYVRFDPLGIILLVMPWNYAFWQVIRQAVPSIMAGNTIVLKHASNVPGSALAIEKLFRDAGFPEGVFQTLLIGSSKVQQVLEDFNVKGVSLTGSDYAGSKVGEVAGRNLKKMVLELGGNDPFIILEDGEVEIACEVATTARLQNNGQSCIAAKRFIVVESKYDEFLEKYVAFYKKQVIGDPMDPKTTIGPLVSEKSLEEILDQIDRTVKAGAKVAIGGKRYGDKGSFLEPTILVDVEPGMPSFVEEVFGPVASVIKAKDEAEAIAYANDTVFGLGASLWTNDLERAKRIIPQINAGCVFVNGMVKSDPRLPFGGINRGGLGREMSQYGIKEFVNIKTVWIK</sequence>
<feature type="active site" evidence="4">
    <location>
        <position position="228"/>
    </location>
</feature>
<dbReference type="InterPro" id="IPR047110">
    <property type="entry name" value="GABD/Sad-like"/>
</dbReference>
<dbReference type="CDD" id="cd07100">
    <property type="entry name" value="ALDH_SSADH1_GabD1"/>
    <property type="match status" value="1"/>
</dbReference>
<dbReference type="GO" id="GO:0004030">
    <property type="term" value="F:aldehyde dehydrogenase [NAD(P)+] activity"/>
    <property type="evidence" value="ECO:0007669"/>
    <property type="project" value="InterPro"/>
</dbReference>
<keyword evidence="2" id="KW-0521">NADP</keyword>
<keyword evidence="3 5" id="KW-0560">Oxidoreductase</keyword>
<dbReference type="InterPro" id="IPR016163">
    <property type="entry name" value="Ald_DH_C"/>
</dbReference>
<dbReference type="EMBL" id="JAGQLK010000180">
    <property type="protein sequence ID" value="MCA9383934.1"/>
    <property type="molecule type" value="Genomic_DNA"/>
</dbReference>
<feature type="domain" description="Aldehyde dehydrogenase" evidence="6">
    <location>
        <begin position="3"/>
        <end position="451"/>
    </location>
</feature>
<evidence type="ECO:0000256" key="1">
    <source>
        <dbReference type="ARBA" id="ARBA00009986"/>
    </source>
</evidence>
<name>A0A955L6T3_9BACT</name>
<evidence type="ECO:0000256" key="4">
    <source>
        <dbReference type="PROSITE-ProRule" id="PRU10007"/>
    </source>
</evidence>
<dbReference type="FunFam" id="3.40.309.10:FF:000009">
    <property type="entry name" value="Aldehyde dehydrogenase A"/>
    <property type="match status" value="1"/>
</dbReference>
<dbReference type="SUPFAM" id="SSF53720">
    <property type="entry name" value="ALDH-like"/>
    <property type="match status" value="1"/>
</dbReference>